<keyword evidence="9" id="KW-1185">Reference proteome</keyword>
<dbReference type="SUPFAM" id="SSF56349">
    <property type="entry name" value="DNA breaking-rejoining enzymes"/>
    <property type="match status" value="1"/>
</dbReference>
<sequence>MAGRRRFGSIRKRDSGRYQVRYPGPDGQLRPAPMTFARKSEAERFLTVIESQMMRGEWVDPERVKITVGEYTERWITQRPKLRPRTVALYRWLFGKYIEAQLGGVELGRLDTPLIRQWRADLLGKGVSENQTAKAYRLLRAVLMTAVNEDELLRRNPCRIPGADQEKSSERPVLTFRQVFALADAVPARYRAIILVSAFGCLRWGEVSALQRQDIDADTGVIRIRQQYTEIRGVGLVLSSPKSRAGTRNVALPPSVLPALRDHFSSFVDEQDDALVFTNESGRPIWRGNFNKLVAWMPTVTRLGVPGLHFHDLRHTGNTFASRAGASTKELMARMGHDSAQAAMIYQHATSEADLAIAAAVDKAVKADRRKAKKESGEVAPKKTTKTRKKKDDGDDGMAGAVARKR</sequence>
<dbReference type="Pfam" id="PF00589">
    <property type="entry name" value="Phage_integrase"/>
    <property type="match status" value="1"/>
</dbReference>
<proteinExistence type="inferred from homology"/>
<dbReference type="AlphaFoldDB" id="A0A8J3F7I0"/>
<evidence type="ECO:0000256" key="2">
    <source>
        <dbReference type="ARBA" id="ARBA00023125"/>
    </source>
</evidence>
<dbReference type="PANTHER" id="PTHR30349:SF64">
    <property type="entry name" value="PROPHAGE INTEGRASE INTD-RELATED"/>
    <property type="match status" value="1"/>
</dbReference>
<evidence type="ECO:0000256" key="3">
    <source>
        <dbReference type="ARBA" id="ARBA00023172"/>
    </source>
</evidence>
<gene>
    <name evidence="8" type="ORF">GCM10010123_18210</name>
</gene>
<dbReference type="PANTHER" id="PTHR30349">
    <property type="entry name" value="PHAGE INTEGRASE-RELATED"/>
    <property type="match status" value="1"/>
</dbReference>
<evidence type="ECO:0000259" key="6">
    <source>
        <dbReference type="PROSITE" id="PS51898"/>
    </source>
</evidence>
<dbReference type="PROSITE" id="PS51900">
    <property type="entry name" value="CB"/>
    <property type="match status" value="1"/>
</dbReference>
<keyword evidence="3" id="KW-0233">DNA recombination</keyword>
<evidence type="ECO:0000313" key="8">
    <source>
        <dbReference type="EMBL" id="GGJ88977.1"/>
    </source>
</evidence>
<evidence type="ECO:0000256" key="1">
    <source>
        <dbReference type="ARBA" id="ARBA00008857"/>
    </source>
</evidence>
<dbReference type="CDD" id="cd01189">
    <property type="entry name" value="INT_ICEBs1_C_like"/>
    <property type="match status" value="1"/>
</dbReference>
<keyword evidence="2 4" id="KW-0238">DNA-binding</keyword>
<name>A0A8J3F7I0_9ACTN</name>
<dbReference type="InterPro" id="IPR058717">
    <property type="entry name" value="Phage_L5_Integrase_N"/>
</dbReference>
<dbReference type="GO" id="GO:0003677">
    <property type="term" value="F:DNA binding"/>
    <property type="evidence" value="ECO:0007669"/>
    <property type="project" value="UniProtKB-UniRule"/>
</dbReference>
<reference evidence="8" key="2">
    <citation type="submission" date="2020-09" db="EMBL/GenBank/DDBJ databases">
        <authorList>
            <person name="Sun Q."/>
            <person name="Ohkuma M."/>
        </authorList>
    </citation>
    <scope>NUCLEOTIDE SEQUENCE</scope>
    <source>
        <strain evidence="8">JCM 3090</strain>
    </source>
</reference>
<dbReference type="InterPro" id="IPR011010">
    <property type="entry name" value="DNA_brk_join_enz"/>
</dbReference>
<dbReference type="InterPro" id="IPR050090">
    <property type="entry name" value="Tyrosine_recombinase_XerCD"/>
</dbReference>
<dbReference type="EMBL" id="BMQB01000003">
    <property type="protein sequence ID" value="GGJ88977.1"/>
    <property type="molecule type" value="Genomic_DNA"/>
</dbReference>
<evidence type="ECO:0000259" key="7">
    <source>
        <dbReference type="PROSITE" id="PS51900"/>
    </source>
</evidence>
<feature type="region of interest" description="Disordered" evidence="5">
    <location>
        <begin position="366"/>
        <end position="406"/>
    </location>
</feature>
<dbReference type="PROSITE" id="PS51898">
    <property type="entry name" value="TYR_RECOMBINASE"/>
    <property type="match status" value="1"/>
</dbReference>
<dbReference type="InterPro" id="IPR002104">
    <property type="entry name" value="Integrase_catalytic"/>
</dbReference>
<dbReference type="GO" id="GO:0015074">
    <property type="term" value="P:DNA integration"/>
    <property type="evidence" value="ECO:0007669"/>
    <property type="project" value="InterPro"/>
</dbReference>
<accession>A0A8J3F7I0</accession>
<dbReference type="Pfam" id="PF26003">
    <property type="entry name" value="Integrase_N_phage"/>
    <property type="match status" value="1"/>
</dbReference>
<dbReference type="InterPro" id="IPR010998">
    <property type="entry name" value="Integrase_recombinase_N"/>
</dbReference>
<feature type="domain" description="Core-binding (CB)" evidence="7">
    <location>
        <begin position="66"/>
        <end position="147"/>
    </location>
</feature>
<dbReference type="InterPro" id="IPR013762">
    <property type="entry name" value="Integrase-like_cat_sf"/>
</dbReference>
<comment type="caution">
    <text evidence="8">The sequence shown here is derived from an EMBL/GenBank/DDBJ whole genome shotgun (WGS) entry which is preliminary data.</text>
</comment>
<evidence type="ECO:0000313" key="9">
    <source>
        <dbReference type="Proteomes" id="UP000649739"/>
    </source>
</evidence>
<protein>
    <submittedName>
        <fullName evidence="8">Putative prophage phiRv2 integrase</fullName>
    </submittedName>
</protein>
<dbReference type="Gene3D" id="1.10.150.130">
    <property type="match status" value="1"/>
</dbReference>
<comment type="similarity">
    <text evidence="1">Belongs to the 'phage' integrase family.</text>
</comment>
<organism evidence="8 9">
    <name type="scientific">Pilimelia anulata</name>
    <dbReference type="NCBI Taxonomy" id="53371"/>
    <lineage>
        <taxon>Bacteria</taxon>
        <taxon>Bacillati</taxon>
        <taxon>Actinomycetota</taxon>
        <taxon>Actinomycetes</taxon>
        <taxon>Micromonosporales</taxon>
        <taxon>Micromonosporaceae</taxon>
        <taxon>Pilimelia</taxon>
    </lineage>
</organism>
<evidence type="ECO:0000256" key="4">
    <source>
        <dbReference type="PROSITE-ProRule" id="PRU01248"/>
    </source>
</evidence>
<feature type="domain" description="Tyr recombinase" evidence="6">
    <location>
        <begin position="169"/>
        <end position="360"/>
    </location>
</feature>
<evidence type="ECO:0000256" key="5">
    <source>
        <dbReference type="SAM" id="MobiDB-lite"/>
    </source>
</evidence>
<dbReference type="InterPro" id="IPR044068">
    <property type="entry name" value="CB"/>
</dbReference>
<dbReference type="GO" id="GO:0006310">
    <property type="term" value="P:DNA recombination"/>
    <property type="evidence" value="ECO:0007669"/>
    <property type="project" value="UniProtKB-KW"/>
</dbReference>
<dbReference type="RefSeq" id="WP_189169628.1">
    <property type="nucleotide sequence ID" value="NZ_BMQB01000003.1"/>
</dbReference>
<dbReference type="Gene3D" id="1.10.443.10">
    <property type="entry name" value="Intergrase catalytic core"/>
    <property type="match status" value="1"/>
</dbReference>
<dbReference type="Proteomes" id="UP000649739">
    <property type="component" value="Unassembled WGS sequence"/>
</dbReference>
<reference evidence="8" key="1">
    <citation type="journal article" date="2014" name="Int. J. Syst. Evol. Microbiol.">
        <title>Complete genome sequence of Corynebacterium casei LMG S-19264T (=DSM 44701T), isolated from a smear-ripened cheese.</title>
        <authorList>
            <consortium name="US DOE Joint Genome Institute (JGI-PGF)"/>
            <person name="Walter F."/>
            <person name="Albersmeier A."/>
            <person name="Kalinowski J."/>
            <person name="Ruckert C."/>
        </authorList>
    </citation>
    <scope>NUCLEOTIDE SEQUENCE</scope>
    <source>
        <strain evidence="8">JCM 3090</strain>
    </source>
</reference>